<dbReference type="GO" id="GO:0016987">
    <property type="term" value="F:sigma factor activity"/>
    <property type="evidence" value="ECO:0007669"/>
    <property type="project" value="UniProtKB-KW"/>
</dbReference>
<organism evidence="7 8">
    <name type="scientific">Geovibrio thiophilus</name>
    <dbReference type="NCBI Taxonomy" id="139438"/>
    <lineage>
        <taxon>Bacteria</taxon>
        <taxon>Pseudomonadati</taxon>
        <taxon>Deferribacterota</taxon>
        <taxon>Deferribacteres</taxon>
        <taxon>Deferribacterales</taxon>
        <taxon>Geovibrionaceae</taxon>
        <taxon>Geovibrio</taxon>
    </lineage>
</organism>
<dbReference type="Gene3D" id="1.10.10.10">
    <property type="entry name" value="Winged helix-like DNA-binding domain superfamily/Winged helix DNA-binding domain"/>
    <property type="match status" value="2"/>
</dbReference>
<dbReference type="InterPro" id="IPR009042">
    <property type="entry name" value="RNA_pol_sigma70_r1_2"/>
</dbReference>
<dbReference type="InterPro" id="IPR050239">
    <property type="entry name" value="Sigma-70_RNA_pol_init_factors"/>
</dbReference>
<gene>
    <name evidence="7" type="ORF">EP073_07130</name>
</gene>
<dbReference type="InterPro" id="IPR013324">
    <property type="entry name" value="RNA_pol_sigma_r3/r4-like"/>
</dbReference>
<evidence type="ECO:0000256" key="3">
    <source>
        <dbReference type="ARBA" id="ARBA00023125"/>
    </source>
</evidence>
<evidence type="ECO:0000256" key="4">
    <source>
        <dbReference type="ARBA" id="ARBA00023163"/>
    </source>
</evidence>
<dbReference type="PANTHER" id="PTHR30603">
    <property type="entry name" value="RNA POLYMERASE SIGMA FACTOR RPO"/>
    <property type="match status" value="1"/>
</dbReference>
<dbReference type="Gene3D" id="1.10.601.10">
    <property type="entry name" value="RNA Polymerase Primary Sigma Factor"/>
    <property type="match status" value="1"/>
</dbReference>
<sequence length="312" mass="35281">MDHELDDLQEEQEETDETESTAESAEVEEVIQTDAPPPVSENTLKHYLNGISRYKPMTKDQEFEIGERIQKGDTEALNTLILSNLKFVVSIANRYRNTGLPISDLINQGNLGLVEAAKRFDHTKGVKFISYAVWWIRQAIIQALAEQSGTVKLPIKQAGILYKINGAIEKLSKQLGREATNSELAEYLGMEEPDIENVLRVSRNYLSLEAPIKDGEDRSFIDLLDSGSKSIEDDIISKTLKQSLGDIIDELTEREAKIIELRFGIEGDAPKTLEEIGDMLKISRERVRQLEARALAKLRKKAMRKKLHDFLN</sequence>
<dbReference type="KEGG" id="gtl:EP073_07130"/>
<feature type="domain" description="RNA polymerase sigma-70" evidence="6">
    <location>
        <begin position="272"/>
        <end position="298"/>
    </location>
</feature>
<dbReference type="EMBL" id="CP035108">
    <property type="protein sequence ID" value="QAR33181.1"/>
    <property type="molecule type" value="Genomic_DNA"/>
</dbReference>
<dbReference type="InterPro" id="IPR007624">
    <property type="entry name" value="RNA_pol_sigma70_r3"/>
</dbReference>
<dbReference type="Pfam" id="PF04542">
    <property type="entry name" value="Sigma70_r2"/>
    <property type="match status" value="1"/>
</dbReference>
<dbReference type="SUPFAM" id="SSF88946">
    <property type="entry name" value="Sigma2 domain of RNA polymerase sigma factors"/>
    <property type="match status" value="1"/>
</dbReference>
<name>A0A3R5V194_9BACT</name>
<dbReference type="InterPro" id="IPR036388">
    <property type="entry name" value="WH-like_DNA-bd_sf"/>
</dbReference>
<keyword evidence="1" id="KW-0805">Transcription regulation</keyword>
<proteinExistence type="predicted"/>
<reference evidence="7 8" key="1">
    <citation type="submission" date="2019-01" db="EMBL/GenBank/DDBJ databases">
        <title>Geovibrio thiophilus DSM 11263, complete genome.</title>
        <authorList>
            <person name="Spring S."/>
            <person name="Bunk B."/>
            <person name="Sproer C."/>
        </authorList>
    </citation>
    <scope>NUCLEOTIDE SEQUENCE [LARGE SCALE GENOMIC DNA]</scope>
    <source>
        <strain evidence="7 8">DSM 11263</strain>
    </source>
</reference>
<dbReference type="Proteomes" id="UP000287502">
    <property type="component" value="Chromosome"/>
</dbReference>
<dbReference type="InterPro" id="IPR014284">
    <property type="entry name" value="RNA_pol_sigma-70_dom"/>
</dbReference>
<dbReference type="NCBIfam" id="TIGR02937">
    <property type="entry name" value="sigma70-ECF"/>
    <property type="match status" value="1"/>
</dbReference>
<dbReference type="PANTHER" id="PTHR30603:SF47">
    <property type="entry name" value="RNA POLYMERASE SIGMA FACTOR SIGD, CHLOROPLASTIC"/>
    <property type="match status" value="1"/>
</dbReference>
<dbReference type="SUPFAM" id="SSF88659">
    <property type="entry name" value="Sigma3 and sigma4 domains of RNA polymerase sigma factors"/>
    <property type="match status" value="2"/>
</dbReference>
<dbReference type="CDD" id="cd06171">
    <property type="entry name" value="Sigma70_r4"/>
    <property type="match status" value="1"/>
</dbReference>
<dbReference type="AlphaFoldDB" id="A0A3R5V194"/>
<dbReference type="InterPro" id="IPR013325">
    <property type="entry name" value="RNA_pol_sigma_r2"/>
</dbReference>
<keyword evidence="4" id="KW-0804">Transcription</keyword>
<evidence type="ECO:0000256" key="2">
    <source>
        <dbReference type="ARBA" id="ARBA00023082"/>
    </source>
</evidence>
<protein>
    <submittedName>
        <fullName evidence="7">RNA polymerase sigma factor RpoD/SigA</fullName>
    </submittedName>
</protein>
<dbReference type="InterPro" id="IPR000943">
    <property type="entry name" value="RNA_pol_sigma70"/>
</dbReference>
<evidence type="ECO:0000256" key="1">
    <source>
        <dbReference type="ARBA" id="ARBA00023015"/>
    </source>
</evidence>
<keyword evidence="8" id="KW-1185">Reference proteome</keyword>
<dbReference type="Pfam" id="PF04539">
    <property type="entry name" value="Sigma70_r3"/>
    <property type="match status" value="1"/>
</dbReference>
<evidence type="ECO:0000313" key="8">
    <source>
        <dbReference type="Proteomes" id="UP000287502"/>
    </source>
</evidence>
<feature type="region of interest" description="Disordered" evidence="5">
    <location>
        <begin position="1"/>
        <end position="41"/>
    </location>
</feature>
<keyword evidence="2" id="KW-0731">Sigma factor</keyword>
<dbReference type="Pfam" id="PF04545">
    <property type="entry name" value="Sigma70_r4"/>
    <property type="match status" value="1"/>
</dbReference>
<dbReference type="GO" id="GO:0003677">
    <property type="term" value="F:DNA binding"/>
    <property type="evidence" value="ECO:0007669"/>
    <property type="project" value="UniProtKB-KW"/>
</dbReference>
<dbReference type="PRINTS" id="PR00046">
    <property type="entry name" value="SIGMA70FCT"/>
</dbReference>
<evidence type="ECO:0000259" key="6">
    <source>
        <dbReference type="PROSITE" id="PS00716"/>
    </source>
</evidence>
<evidence type="ECO:0000313" key="7">
    <source>
        <dbReference type="EMBL" id="QAR33181.1"/>
    </source>
</evidence>
<feature type="compositionally biased region" description="Acidic residues" evidence="5">
    <location>
        <begin position="1"/>
        <end position="31"/>
    </location>
</feature>
<accession>A0A3R5V194</accession>
<dbReference type="OrthoDB" id="9809557at2"/>
<dbReference type="PROSITE" id="PS00716">
    <property type="entry name" value="SIGMA70_2"/>
    <property type="match status" value="1"/>
</dbReference>
<keyword evidence="3" id="KW-0238">DNA-binding</keyword>
<dbReference type="InterPro" id="IPR007627">
    <property type="entry name" value="RNA_pol_sigma70_r2"/>
</dbReference>
<dbReference type="RefSeq" id="WP_128466467.1">
    <property type="nucleotide sequence ID" value="NZ_CP035108.1"/>
</dbReference>
<dbReference type="Pfam" id="PF00140">
    <property type="entry name" value="Sigma70_r1_2"/>
    <property type="match status" value="1"/>
</dbReference>
<dbReference type="GO" id="GO:0006352">
    <property type="term" value="P:DNA-templated transcription initiation"/>
    <property type="evidence" value="ECO:0007669"/>
    <property type="project" value="InterPro"/>
</dbReference>
<evidence type="ECO:0000256" key="5">
    <source>
        <dbReference type="SAM" id="MobiDB-lite"/>
    </source>
</evidence>
<dbReference type="InterPro" id="IPR007630">
    <property type="entry name" value="RNA_pol_sigma70_r4"/>
</dbReference>